<keyword evidence="2 8" id="KW-0813">Transport</keyword>
<keyword evidence="7 8" id="KW-0472">Membrane</keyword>
<dbReference type="AlphaFoldDB" id="A0A4P9XRP0"/>
<comment type="subcellular location">
    <subcellularLocation>
        <location evidence="1">Cell membrane</location>
        <topology evidence="1">Multi-pass membrane protein</topology>
    </subcellularLocation>
    <subcellularLocation>
        <location evidence="8">Membrane</location>
        <topology evidence="8">Multi-pass membrane protein</topology>
    </subcellularLocation>
</comment>
<reference evidence="10" key="1">
    <citation type="journal article" date="2018" name="Nat. Microbiol.">
        <title>Leveraging single-cell genomics to expand the fungal tree of life.</title>
        <authorList>
            <person name="Ahrendt S.R."/>
            <person name="Quandt C.A."/>
            <person name="Ciobanu D."/>
            <person name="Clum A."/>
            <person name="Salamov A."/>
            <person name="Andreopoulos B."/>
            <person name="Cheng J.F."/>
            <person name="Woyke T."/>
            <person name="Pelin A."/>
            <person name="Henrissat B."/>
            <person name="Reynolds N.K."/>
            <person name="Benny G.L."/>
            <person name="Smith M.E."/>
            <person name="James T.Y."/>
            <person name="Grigoriev I.V."/>
        </authorList>
    </citation>
    <scope>NUCLEOTIDE SEQUENCE [LARGE SCALE GENOMIC DNA]</scope>
    <source>
        <strain evidence="10">RSA 1356</strain>
    </source>
</reference>
<dbReference type="GO" id="GO:0015293">
    <property type="term" value="F:symporter activity"/>
    <property type="evidence" value="ECO:0007669"/>
    <property type="project" value="UniProtKB-UniRule"/>
</dbReference>
<keyword evidence="6 8" id="KW-1133">Transmembrane helix</keyword>
<dbReference type="Pfam" id="PF00375">
    <property type="entry name" value="SDF"/>
    <property type="match status" value="1"/>
</dbReference>
<keyword evidence="5 8" id="KW-0769">Symport</keyword>
<dbReference type="GO" id="GO:0006835">
    <property type="term" value="P:dicarboxylic acid transport"/>
    <property type="evidence" value="ECO:0007669"/>
    <property type="project" value="UniProtKB-ARBA"/>
</dbReference>
<accession>A0A4P9XRP0</accession>
<evidence type="ECO:0000256" key="6">
    <source>
        <dbReference type="ARBA" id="ARBA00022989"/>
    </source>
</evidence>
<protein>
    <recommendedName>
        <fullName evidence="8">Amino acid transporter</fullName>
    </recommendedName>
</protein>
<keyword evidence="10" id="KW-1185">Reference proteome</keyword>
<dbReference type="InterPro" id="IPR001991">
    <property type="entry name" value="Na-dicarboxylate_symporter"/>
</dbReference>
<dbReference type="Gene3D" id="1.10.3860.10">
    <property type="entry name" value="Sodium:dicarboxylate symporter"/>
    <property type="match status" value="1"/>
</dbReference>
<evidence type="ECO:0000256" key="1">
    <source>
        <dbReference type="ARBA" id="ARBA00004651"/>
    </source>
</evidence>
<evidence type="ECO:0000313" key="9">
    <source>
        <dbReference type="EMBL" id="RKP08763.1"/>
    </source>
</evidence>
<dbReference type="OrthoDB" id="5877963at2759"/>
<evidence type="ECO:0000256" key="2">
    <source>
        <dbReference type="ARBA" id="ARBA00022448"/>
    </source>
</evidence>
<dbReference type="STRING" id="78915.A0A4P9XRP0"/>
<sequence>LSYWIIISMGVGMLIGWLAPDFGMAIKPLANVFLRMIMSLIVPLLFSTLVVGVAGHGDDLAAVGRMFLKSLIYFEIVTTIALIIGLIAVNVTRPGDGVSLVGQDASAGEDLAQKEITWEHELYAIVPESFFAAAAENQVLQIVTCSLVFAIGIIKVKGGKFKRPMLDFCESLAEIMFKVTGIVMYFAPIGIGAAMAATVGASGISVLAVLGKLIGTLYGALAVFILLVILPIILLMRVPLREFLMAVGKPILIGFSTASSEAALPMAMENLYTFGCSRKVVAFVLPTGYSFNLDGTTLYLSLAAVFCAQAADIELSIGRQIIIMLTLMLTSKGVAGVPRASLVVLSGALAQFDIPMEGVALIMGVDAVMDMARTGTNLLGNCLAAVVIAKWEREFRTAEWAEEIRQHENGGSEETTPEKNV</sequence>
<organism evidence="9 10">
    <name type="scientific">Thamnocephalis sphaerospora</name>
    <dbReference type="NCBI Taxonomy" id="78915"/>
    <lineage>
        <taxon>Eukaryota</taxon>
        <taxon>Fungi</taxon>
        <taxon>Fungi incertae sedis</taxon>
        <taxon>Zoopagomycota</taxon>
        <taxon>Zoopagomycotina</taxon>
        <taxon>Zoopagomycetes</taxon>
        <taxon>Zoopagales</taxon>
        <taxon>Sigmoideomycetaceae</taxon>
        <taxon>Thamnocephalis</taxon>
    </lineage>
</organism>
<dbReference type="EMBL" id="KZ992572">
    <property type="protein sequence ID" value="RKP08763.1"/>
    <property type="molecule type" value="Genomic_DNA"/>
</dbReference>
<dbReference type="InterPro" id="IPR036458">
    <property type="entry name" value="Na:dicarbo_symporter_sf"/>
</dbReference>
<dbReference type="Proteomes" id="UP000271241">
    <property type="component" value="Unassembled WGS sequence"/>
</dbReference>
<evidence type="ECO:0000256" key="7">
    <source>
        <dbReference type="ARBA" id="ARBA00023136"/>
    </source>
</evidence>
<keyword evidence="3" id="KW-1003">Cell membrane</keyword>
<dbReference type="PRINTS" id="PR00173">
    <property type="entry name" value="EDTRNSPORT"/>
</dbReference>
<comment type="similarity">
    <text evidence="8">Belongs to the dicarboxylate/amino acid:cation symporter (DAACS) (TC 2.A.23) family.</text>
</comment>
<feature type="non-terminal residue" evidence="9">
    <location>
        <position position="1"/>
    </location>
</feature>
<feature type="transmembrane region" description="Helical" evidence="8">
    <location>
        <begin position="216"/>
        <end position="236"/>
    </location>
</feature>
<dbReference type="PANTHER" id="PTHR42865">
    <property type="entry name" value="PROTON/GLUTAMATE-ASPARTATE SYMPORTER"/>
    <property type="match status" value="1"/>
</dbReference>
<dbReference type="GO" id="GO:0005886">
    <property type="term" value="C:plasma membrane"/>
    <property type="evidence" value="ECO:0007669"/>
    <property type="project" value="UniProtKB-SubCell"/>
</dbReference>
<dbReference type="SUPFAM" id="SSF118215">
    <property type="entry name" value="Proton glutamate symport protein"/>
    <property type="match status" value="1"/>
</dbReference>
<evidence type="ECO:0000256" key="5">
    <source>
        <dbReference type="ARBA" id="ARBA00022847"/>
    </source>
</evidence>
<feature type="transmembrane region" description="Helical" evidence="8">
    <location>
        <begin position="66"/>
        <end position="89"/>
    </location>
</feature>
<gene>
    <name evidence="9" type="ORF">THASP1DRAFT_15209</name>
</gene>
<keyword evidence="4 8" id="KW-0812">Transmembrane</keyword>
<evidence type="ECO:0000256" key="3">
    <source>
        <dbReference type="ARBA" id="ARBA00022475"/>
    </source>
</evidence>
<feature type="transmembrane region" description="Helical" evidence="8">
    <location>
        <begin position="32"/>
        <end position="54"/>
    </location>
</feature>
<dbReference type="FunFam" id="1.10.3860.10:FF:000001">
    <property type="entry name" value="C4-dicarboxylate transport protein"/>
    <property type="match status" value="1"/>
</dbReference>
<name>A0A4P9XRP0_9FUNG</name>
<feature type="transmembrane region" description="Helical" evidence="8">
    <location>
        <begin position="182"/>
        <end position="210"/>
    </location>
</feature>
<evidence type="ECO:0000256" key="8">
    <source>
        <dbReference type="RuleBase" id="RU361216"/>
    </source>
</evidence>
<evidence type="ECO:0000256" key="4">
    <source>
        <dbReference type="ARBA" id="ARBA00022692"/>
    </source>
</evidence>
<proteinExistence type="inferred from homology"/>
<feature type="transmembrane region" description="Helical" evidence="8">
    <location>
        <begin position="5"/>
        <end position="26"/>
    </location>
</feature>
<evidence type="ECO:0000313" key="10">
    <source>
        <dbReference type="Proteomes" id="UP000271241"/>
    </source>
</evidence>
<dbReference type="PANTHER" id="PTHR42865:SF7">
    <property type="entry name" value="PROTON_GLUTAMATE-ASPARTATE SYMPORTER"/>
    <property type="match status" value="1"/>
</dbReference>